<evidence type="ECO:0000256" key="16">
    <source>
        <dbReference type="ARBA" id="ARBA00023209"/>
    </source>
</evidence>
<evidence type="ECO:0000256" key="8">
    <source>
        <dbReference type="ARBA" id="ARBA00022475"/>
    </source>
</evidence>
<evidence type="ECO:0000256" key="19">
    <source>
        <dbReference type="ARBA" id="ARBA00031825"/>
    </source>
</evidence>
<evidence type="ECO:0000256" key="9">
    <source>
        <dbReference type="ARBA" id="ARBA00022516"/>
    </source>
</evidence>
<dbReference type="Proteomes" id="UP000635384">
    <property type="component" value="Unassembled WGS sequence"/>
</dbReference>
<evidence type="ECO:0000256" key="23">
    <source>
        <dbReference type="ARBA" id="ARBA00033406"/>
    </source>
</evidence>
<comment type="similarity">
    <text evidence="5">Belongs to the CDS family.</text>
</comment>
<dbReference type="PANTHER" id="PTHR46382:SF1">
    <property type="entry name" value="PHOSPHATIDATE CYTIDYLYLTRANSFERASE"/>
    <property type="match status" value="1"/>
</dbReference>
<evidence type="ECO:0000256" key="4">
    <source>
        <dbReference type="ARBA" id="ARBA00005189"/>
    </source>
</evidence>
<evidence type="ECO:0000256" key="13">
    <source>
        <dbReference type="ARBA" id="ARBA00022989"/>
    </source>
</evidence>
<evidence type="ECO:0000256" key="5">
    <source>
        <dbReference type="ARBA" id="ARBA00010185"/>
    </source>
</evidence>
<evidence type="ECO:0000256" key="1">
    <source>
        <dbReference type="ARBA" id="ARBA00001698"/>
    </source>
</evidence>
<evidence type="ECO:0000256" key="3">
    <source>
        <dbReference type="ARBA" id="ARBA00005119"/>
    </source>
</evidence>
<comment type="subcellular location">
    <subcellularLocation>
        <location evidence="2">Cell membrane</location>
        <topology evidence="2">Multi-pass membrane protein</topology>
    </subcellularLocation>
</comment>
<keyword evidence="26" id="KW-1185">Reference proteome</keyword>
<organism evidence="25 26">
    <name type="scientific">Erythrobacter rubeus</name>
    <dbReference type="NCBI Taxonomy" id="2760803"/>
    <lineage>
        <taxon>Bacteria</taxon>
        <taxon>Pseudomonadati</taxon>
        <taxon>Pseudomonadota</taxon>
        <taxon>Alphaproteobacteria</taxon>
        <taxon>Sphingomonadales</taxon>
        <taxon>Erythrobacteraceae</taxon>
        <taxon>Erythrobacter/Porphyrobacter group</taxon>
        <taxon>Erythrobacter</taxon>
    </lineage>
</organism>
<reference evidence="25 26" key="1">
    <citation type="submission" date="2020-09" db="EMBL/GenBank/DDBJ databases">
        <authorList>
            <person name="Yoon J.-W."/>
        </authorList>
    </citation>
    <scope>NUCLEOTIDE SEQUENCE [LARGE SCALE GENOMIC DNA]</scope>
    <source>
        <strain evidence="25 26">KMU-140</strain>
    </source>
</reference>
<evidence type="ECO:0000256" key="24">
    <source>
        <dbReference type="SAM" id="Phobius"/>
    </source>
</evidence>
<keyword evidence="12 25" id="KW-0548">Nucleotidyltransferase</keyword>
<evidence type="ECO:0000256" key="17">
    <source>
        <dbReference type="ARBA" id="ARBA00023264"/>
    </source>
</evidence>
<name>A0ABR8KVA9_9SPHN</name>
<evidence type="ECO:0000313" key="25">
    <source>
        <dbReference type="EMBL" id="MBD2842187.1"/>
    </source>
</evidence>
<comment type="pathway">
    <text evidence="3">Phospholipid metabolism; CDP-diacylglycerol biosynthesis; CDP-diacylglycerol from sn-glycerol 3-phosphate: step 3/3.</text>
</comment>
<feature type="transmembrane region" description="Helical" evidence="24">
    <location>
        <begin position="7"/>
        <end position="29"/>
    </location>
</feature>
<keyword evidence="17" id="KW-1208">Phospholipid metabolism</keyword>
<evidence type="ECO:0000256" key="14">
    <source>
        <dbReference type="ARBA" id="ARBA00023098"/>
    </source>
</evidence>
<evidence type="ECO:0000256" key="18">
    <source>
        <dbReference type="ARBA" id="ARBA00029893"/>
    </source>
</evidence>
<evidence type="ECO:0000256" key="12">
    <source>
        <dbReference type="ARBA" id="ARBA00022695"/>
    </source>
</evidence>
<feature type="transmembrane region" description="Helical" evidence="24">
    <location>
        <begin position="196"/>
        <end position="214"/>
    </location>
</feature>
<gene>
    <name evidence="25" type="ORF">IB285_07945</name>
</gene>
<dbReference type="PANTHER" id="PTHR46382">
    <property type="entry name" value="PHOSPHATIDATE CYTIDYLYLTRANSFERASE"/>
    <property type="match status" value="1"/>
</dbReference>
<dbReference type="Pfam" id="PF01148">
    <property type="entry name" value="CTP_transf_1"/>
    <property type="match status" value="1"/>
</dbReference>
<keyword evidence="13 24" id="KW-1133">Transmembrane helix</keyword>
<proteinExistence type="inferred from homology"/>
<feature type="transmembrane region" description="Helical" evidence="24">
    <location>
        <begin position="75"/>
        <end position="92"/>
    </location>
</feature>
<feature type="transmembrane region" description="Helical" evidence="24">
    <location>
        <begin position="41"/>
        <end position="63"/>
    </location>
</feature>
<dbReference type="GO" id="GO:0016779">
    <property type="term" value="F:nucleotidyltransferase activity"/>
    <property type="evidence" value="ECO:0007669"/>
    <property type="project" value="UniProtKB-KW"/>
</dbReference>
<keyword evidence="14" id="KW-0443">Lipid metabolism</keyword>
<comment type="pathway">
    <text evidence="4">Lipid metabolism.</text>
</comment>
<accession>A0ABR8KVA9</accession>
<evidence type="ECO:0000256" key="15">
    <source>
        <dbReference type="ARBA" id="ARBA00023136"/>
    </source>
</evidence>
<evidence type="ECO:0000256" key="7">
    <source>
        <dbReference type="ARBA" id="ARBA00019373"/>
    </source>
</evidence>
<evidence type="ECO:0000256" key="11">
    <source>
        <dbReference type="ARBA" id="ARBA00022692"/>
    </source>
</evidence>
<protein>
    <recommendedName>
        <fullName evidence="7">Phosphatidate cytidylyltransferase</fullName>
        <ecNumber evidence="6">2.7.7.41</ecNumber>
    </recommendedName>
    <alternativeName>
        <fullName evidence="20">CDP-DAG synthase</fullName>
    </alternativeName>
    <alternativeName>
        <fullName evidence="22">CDP-DG synthase</fullName>
    </alternativeName>
    <alternativeName>
        <fullName evidence="18">CDP-diacylglycerol synthase</fullName>
    </alternativeName>
    <alternativeName>
        <fullName evidence="21">CDP-diglyceride pyrophosphorylase</fullName>
    </alternativeName>
    <alternativeName>
        <fullName evidence="23">CDP-diglyceride synthase</fullName>
    </alternativeName>
    <alternativeName>
        <fullName evidence="19">CTP:phosphatidate cytidylyltransferase</fullName>
    </alternativeName>
</protein>
<evidence type="ECO:0000313" key="26">
    <source>
        <dbReference type="Proteomes" id="UP000635384"/>
    </source>
</evidence>
<feature type="transmembrane region" description="Helical" evidence="24">
    <location>
        <begin position="143"/>
        <end position="161"/>
    </location>
</feature>
<evidence type="ECO:0000256" key="22">
    <source>
        <dbReference type="ARBA" id="ARBA00032743"/>
    </source>
</evidence>
<evidence type="ECO:0000256" key="21">
    <source>
        <dbReference type="ARBA" id="ARBA00032396"/>
    </source>
</evidence>
<keyword evidence="16" id="KW-0594">Phospholipid biosynthesis</keyword>
<sequence>MAAVVSVALWLGGWWWVGFVALLAGLVLWEWNRLVRAFGLSALSEVAWSFAGAAYVSAAAYALMQVRMSYGPLEVLLVFLAPVVAVDVGAYFMGRAVGGPKIAPSISPSKTWAGLIGGGLAASVVGIGIDVTDFGPAAFEGFAWLNIVTAFAAGALVAVVAQTGDFFESWMKRRAGVKDSSNLIPGHGGVFDRADGFLAVYFVVFLIAVVPALLGL</sequence>
<keyword evidence="8" id="KW-1003">Cell membrane</keyword>
<comment type="catalytic activity">
    <reaction evidence="1">
        <text>a 1,2-diacyl-sn-glycero-3-phosphate + CTP + H(+) = a CDP-1,2-diacyl-sn-glycerol + diphosphate</text>
        <dbReference type="Rhea" id="RHEA:16229"/>
        <dbReference type="ChEBI" id="CHEBI:15378"/>
        <dbReference type="ChEBI" id="CHEBI:33019"/>
        <dbReference type="ChEBI" id="CHEBI:37563"/>
        <dbReference type="ChEBI" id="CHEBI:58332"/>
        <dbReference type="ChEBI" id="CHEBI:58608"/>
        <dbReference type="EC" id="2.7.7.41"/>
    </reaction>
</comment>
<dbReference type="EC" id="2.7.7.41" evidence="6"/>
<comment type="caution">
    <text evidence="25">The sequence shown here is derived from an EMBL/GenBank/DDBJ whole genome shotgun (WGS) entry which is preliminary data.</text>
</comment>
<keyword evidence="9" id="KW-0444">Lipid biosynthesis</keyword>
<evidence type="ECO:0000256" key="6">
    <source>
        <dbReference type="ARBA" id="ARBA00012487"/>
    </source>
</evidence>
<evidence type="ECO:0000256" key="20">
    <source>
        <dbReference type="ARBA" id="ARBA00032253"/>
    </source>
</evidence>
<keyword evidence="15 24" id="KW-0472">Membrane</keyword>
<evidence type="ECO:0000256" key="10">
    <source>
        <dbReference type="ARBA" id="ARBA00022679"/>
    </source>
</evidence>
<evidence type="ECO:0000256" key="2">
    <source>
        <dbReference type="ARBA" id="ARBA00004651"/>
    </source>
</evidence>
<keyword evidence="11 24" id="KW-0812">Transmembrane</keyword>
<keyword evidence="10" id="KW-0808">Transferase</keyword>
<feature type="transmembrane region" description="Helical" evidence="24">
    <location>
        <begin position="112"/>
        <end position="131"/>
    </location>
</feature>
<dbReference type="EMBL" id="JACXLC010000001">
    <property type="protein sequence ID" value="MBD2842187.1"/>
    <property type="molecule type" value="Genomic_DNA"/>
</dbReference>